<proteinExistence type="predicted"/>
<dbReference type="PROSITE" id="PS51352">
    <property type="entry name" value="THIOREDOXIN_2"/>
    <property type="match status" value="1"/>
</dbReference>
<dbReference type="PANTHER" id="PTHR46115">
    <property type="entry name" value="THIOREDOXIN-LIKE PROTEIN 1"/>
    <property type="match status" value="1"/>
</dbReference>
<evidence type="ECO:0000256" key="1">
    <source>
        <dbReference type="ARBA" id="ARBA00023157"/>
    </source>
</evidence>
<dbReference type="Gene3D" id="3.40.30.10">
    <property type="entry name" value="Glutaredoxin"/>
    <property type="match status" value="1"/>
</dbReference>
<keyword evidence="4" id="KW-1185">Reference proteome</keyword>
<dbReference type="SUPFAM" id="SSF52833">
    <property type="entry name" value="Thioredoxin-like"/>
    <property type="match status" value="1"/>
</dbReference>
<sequence length="115" mass="12528">MLRLLGGAKRMQSSVSVLRTAAELQAATARPRAVVNLSAAWCGPCRGMAPVYKRLSEEHRDISFYKVDIDELPDAARHFGVTGVPTYVVLRDGREHARVVGADPRALEQALTLDG</sequence>
<dbReference type="EMBL" id="AE016820">
    <property type="protein sequence ID" value="AAS54262.1"/>
    <property type="molecule type" value="Genomic_DNA"/>
</dbReference>
<dbReference type="AlphaFoldDB" id="Q751D5"/>
<name>Q751D5_EREGS</name>
<organism evidence="3 4">
    <name type="scientific">Eremothecium gossypii (strain ATCC 10895 / CBS 109.51 / FGSC 9923 / NRRL Y-1056)</name>
    <name type="common">Yeast</name>
    <name type="synonym">Ashbya gossypii</name>
    <dbReference type="NCBI Taxonomy" id="284811"/>
    <lineage>
        <taxon>Eukaryota</taxon>
        <taxon>Fungi</taxon>
        <taxon>Dikarya</taxon>
        <taxon>Ascomycota</taxon>
        <taxon>Saccharomycotina</taxon>
        <taxon>Saccharomycetes</taxon>
        <taxon>Saccharomycetales</taxon>
        <taxon>Saccharomycetaceae</taxon>
        <taxon>Eremothecium</taxon>
    </lineage>
</organism>
<dbReference type="GeneID" id="4622731"/>
<feature type="domain" description="Thioredoxin" evidence="2">
    <location>
        <begin position="4"/>
        <end position="115"/>
    </location>
</feature>
<keyword evidence="1" id="KW-1015">Disulfide bond</keyword>
<reference evidence="4" key="2">
    <citation type="journal article" date="2013" name="G3 (Bethesda)">
        <title>Genomes of Ashbya fungi isolated from insects reveal four mating-type loci, numerous translocations, lack of transposons, and distinct gene duplications.</title>
        <authorList>
            <person name="Dietrich F.S."/>
            <person name="Voegeli S."/>
            <person name="Kuo S."/>
            <person name="Philippsen P."/>
        </authorList>
    </citation>
    <scope>GENOME REANNOTATION</scope>
    <source>
        <strain evidence="4">ATCC 10895 / CBS 109.51 / FGSC 9923 / NRRL Y-1056</strain>
    </source>
</reference>
<dbReference type="PRINTS" id="PR00421">
    <property type="entry name" value="THIOREDOXIN"/>
</dbReference>
<protein>
    <submittedName>
        <fullName evidence="3">AGL229Cp</fullName>
    </submittedName>
</protein>
<dbReference type="OMA" id="STWHETH"/>
<dbReference type="Pfam" id="PF00085">
    <property type="entry name" value="Thioredoxin"/>
    <property type="match status" value="1"/>
</dbReference>
<evidence type="ECO:0000259" key="2">
    <source>
        <dbReference type="PROSITE" id="PS51352"/>
    </source>
</evidence>
<dbReference type="Proteomes" id="UP000000591">
    <property type="component" value="Chromosome VII"/>
</dbReference>
<gene>
    <name evidence="3" type="ORF">AGOS_AGL229C</name>
</gene>
<dbReference type="STRING" id="284811.Q751D5"/>
<evidence type="ECO:0000313" key="4">
    <source>
        <dbReference type="Proteomes" id="UP000000591"/>
    </source>
</evidence>
<dbReference type="PROSITE" id="PS00194">
    <property type="entry name" value="THIOREDOXIN_1"/>
    <property type="match status" value="1"/>
</dbReference>
<dbReference type="InterPro" id="IPR013766">
    <property type="entry name" value="Thioredoxin_domain"/>
</dbReference>
<dbReference type="KEGG" id="ago:AGOS_AGL229C"/>
<dbReference type="InterPro" id="IPR017937">
    <property type="entry name" value="Thioredoxin_CS"/>
</dbReference>
<dbReference type="SMR" id="Q751D5"/>
<dbReference type="OrthoDB" id="10263751at2759"/>
<dbReference type="HOGENOM" id="CLU_090389_14_5_1"/>
<dbReference type="RefSeq" id="NP_986438.1">
    <property type="nucleotide sequence ID" value="NM_211500.1"/>
</dbReference>
<dbReference type="eggNOG" id="KOG0907">
    <property type="taxonomic scope" value="Eukaryota"/>
</dbReference>
<dbReference type="CDD" id="cd02947">
    <property type="entry name" value="TRX_family"/>
    <property type="match status" value="1"/>
</dbReference>
<reference evidence="3 4" key="1">
    <citation type="journal article" date="2004" name="Science">
        <title>The Ashbya gossypii genome as a tool for mapping the ancient Saccharomyces cerevisiae genome.</title>
        <authorList>
            <person name="Dietrich F.S."/>
            <person name="Voegeli S."/>
            <person name="Brachat S."/>
            <person name="Lerch A."/>
            <person name="Gates K."/>
            <person name="Steiner S."/>
            <person name="Mohr C."/>
            <person name="Pohlmann R."/>
            <person name="Luedi P."/>
            <person name="Choi S."/>
            <person name="Wing R.A."/>
            <person name="Flavier A."/>
            <person name="Gaffney T.D."/>
            <person name="Philippsen P."/>
        </authorList>
    </citation>
    <scope>NUCLEOTIDE SEQUENCE [LARGE SCALE GENOMIC DNA]</scope>
    <source>
        <strain evidence="4">ATCC 10895 / CBS 109.51 / FGSC 9923 / NRRL Y-1056</strain>
    </source>
</reference>
<evidence type="ECO:0000313" key="3">
    <source>
        <dbReference type="EMBL" id="AAS54262.1"/>
    </source>
</evidence>
<accession>Q751D5</accession>
<dbReference type="InterPro" id="IPR036249">
    <property type="entry name" value="Thioredoxin-like_sf"/>
</dbReference>
<dbReference type="InParanoid" id="Q751D5"/>